<keyword evidence="3" id="KW-1185">Reference proteome</keyword>
<feature type="domain" description="Integrase catalytic" evidence="1">
    <location>
        <begin position="98"/>
        <end position="264"/>
    </location>
</feature>
<dbReference type="PROSITE" id="PS50994">
    <property type="entry name" value="INTEGRASE"/>
    <property type="match status" value="1"/>
</dbReference>
<dbReference type="Gene3D" id="3.30.420.10">
    <property type="entry name" value="Ribonuclease H-like superfamily/Ribonuclease H"/>
    <property type="match status" value="1"/>
</dbReference>
<dbReference type="EMBL" id="JAUMIT010000032">
    <property type="protein sequence ID" value="MDO3696066.1"/>
    <property type="molecule type" value="Genomic_DNA"/>
</dbReference>
<dbReference type="InterPro" id="IPR036397">
    <property type="entry name" value="RNaseH_sf"/>
</dbReference>
<dbReference type="NCBIfam" id="NF033516">
    <property type="entry name" value="transpos_IS3"/>
    <property type="match status" value="1"/>
</dbReference>
<dbReference type="SUPFAM" id="SSF53098">
    <property type="entry name" value="Ribonuclease H-like"/>
    <property type="match status" value="1"/>
</dbReference>
<gene>
    <name evidence="2" type="ORF">QVZ41_14530</name>
</gene>
<dbReference type="InterPro" id="IPR012337">
    <property type="entry name" value="RNaseH-like_sf"/>
</dbReference>
<proteinExistence type="predicted"/>
<evidence type="ECO:0000313" key="3">
    <source>
        <dbReference type="Proteomes" id="UP001168642"/>
    </source>
</evidence>
<dbReference type="PANTHER" id="PTHR46889">
    <property type="entry name" value="TRANSPOSASE INSF FOR INSERTION SEQUENCE IS3B-RELATED"/>
    <property type="match status" value="1"/>
</dbReference>
<dbReference type="InterPro" id="IPR048020">
    <property type="entry name" value="Transpos_IS3"/>
</dbReference>
<evidence type="ECO:0000259" key="1">
    <source>
        <dbReference type="PROSITE" id="PS50994"/>
    </source>
</evidence>
<dbReference type="InterPro" id="IPR050900">
    <property type="entry name" value="Transposase_IS3/IS150/IS904"/>
</dbReference>
<comment type="caution">
    <text evidence="2">The sequence shown here is derived from an EMBL/GenBank/DDBJ whole genome shotgun (WGS) entry which is preliminary data.</text>
</comment>
<accession>A0ABT8VVR1</accession>
<reference evidence="2" key="1">
    <citation type="submission" date="2023-07" db="EMBL/GenBank/DDBJ databases">
        <title>Wenyingzhuangia sp. chi5 genome sequencing and assembly.</title>
        <authorList>
            <person name="Park S."/>
        </authorList>
    </citation>
    <scope>NUCLEOTIDE SEQUENCE</scope>
    <source>
        <strain evidence="2">Chi5</strain>
    </source>
</reference>
<dbReference type="Proteomes" id="UP001168642">
    <property type="component" value="Unassembled WGS sequence"/>
</dbReference>
<organism evidence="2 3">
    <name type="scientific">Wenyingzhuangia gilva</name>
    <dbReference type="NCBI Taxonomy" id="3057677"/>
    <lineage>
        <taxon>Bacteria</taxon>
        <taxon>Pseudomonadati</taxon>
        <taxon>Bacteroidota</taxon>
        <taxon>Flavobacteriia</taxon>
        <taxon>Flavobacteriales</taxon>
        <taxon>Flavobacteriaceae</taxon>
        <taxon>Wenyingzhuangia</taxon>
    </lineage>
</organism>
<sequence length="282" mass="33609">MSKQAFYKRLKNHQKQLHNEQIIIKLVKECRKKIGQFLGAKKLYHELKNKFKSLGIKMGRDKFFTLLKNHKLLIKRNKNYHVTTNSKHMFYKYKNLIKDKVPTRAEQVWVTDITYIKTEKGHAYLALVTDAYSKQIMGYKIDNNMRTELCLDALKMAIKNRKYPNQKLIHHSDRGLQYCNPTYTKFAEDNGIIMSMTEQYDPYENAIAERINRTLKYEYGLKHVIKNLKLAKTITKKAVDIYNNLRPHCSLNLHTPKHVHLNQNIKYKSYRRNKNKLELLTF</sequence>
<name>A0ABT8VVR1_9FLAO</name>
<dbReference type="Pfam" id="PF00665">
    <property type="entry name" value="rve"/>
    <property type="match status" value="1"/>
</dbReference>
<evidence type="ECO:0000313" key="2">
    <source>
        <dbReference type="EMBL" id="MDO3696066.1"/>
    </source>
</evidence>
<dbReference type="InterPro" id="IPR001584">
    <property type="entry name" value="Integrase_cat-core"/>
</dbReference>
<protein>
    <submittedName>
        <fullName evidence="2">IS3 family transposase</fullName>
    </submittedName>
</protein>
<dbReference type="PANTHER" id="PTHR46889:SF5">
    <property type="entry name" value="INTEGRASE PROTEIN"/>
    <property type="match status" value="1"/>
</dbReference>